<protein>
    <submittedName>
        <fullName evidence="1">Uncharacterized protein</fullName>
    </submittedName>
</protein>
<proteinExistence type="predicted"/>
<accession>A0A8T1BTK4</accession>
<evidence type="ECO:0000313" key="2">
    <source>
        <dbReference type="Proteomes" id="UP000736787"/>
    </source>
</evidence>
<dbReference type="AlphaFoldDB" id="A0A8T1BTK4"/>
<sequence>MYYLILHYPRMKELRADSIVVERMEVAVVVGGSSTTELFA</sequence>
<organism evidence="1 2">
    <name type="scientific">Phytophthora cactorum</name>
    <dbReference type="NCBI Taxonomy" id="29920"/>
    <lineage>
        <taxon>Eukaryota</taxon>
        <taxon>Sar</taxon>
        <taxon>Stramenopiles</taxon>
        <taxon>Oomycota</taxon>
        <taxon>Peronosporomycetes</taxon>
        <taxon>Peronosporales</taxon>
        <taxon>Peronosporaceae</taxon>
        <taxon>Phytophthora</taxon>
    </lineage>
</organism>
<evidence type="ECO:0000313" key="1">
    <source>
        <dbReference type="EMBL" id="KAG2907064.1"/>
    </source>
</evidence>
<comment type="caution">
    <text evidence="1">The sequence shown here is derived from an EMBL/GenBank/DDBJ whole genome shotgun (WGS) entry which is preliminary data.</text>
</comment>
<name>A0A8T1BTK4_9STRA</name>
<dbReference type="Proteomes" id="UP000736787">
    <property type="component" value="Unassembled WGS sequence"/>
</dbReference>
<reference evidence="1" key="1">
    <citation type="submission" date="2018-10" db="EMBL/GenBank/DDBJ databases">
        <title>Effector identification in a new, highly contiguous assembly of the strawberry crown rot pathogen Phytophthora cactorum.</title>
        <authorList>
            <person name="Armitage A.D."/>
            <person name="Nellist C.F."/>
            <person name="Bates H."/>
            <person name="Vickerstaff R.J."/>
            <person name="Harrison R.J."/>
        </authorList>
    </citation>
    <scope>NUCLEOTIDE SEQUENCE</scope>
    <source>
        <strain evidence="1">4040</strain>
    </source>
</reference>
<gene>
    <name evidence="1" type="ORF">PC117_g20309</name>
</gene>
<dbReference type="EMBL" id="RCMK01000937">
    <property type="protein sequence ID" value="KAG2907064.1"/>
    <property type="molecule type" value="Genomic_DNA"/>
</dbReference>